<evidence type="ECO:0000313" key="8">
    <source>
        <dbReference type="Proteomes" id="UP001184150"/>
    </source>
</evidence>
<gene>
    <name evidence="7" type="ORF">J2792_000468</name>
</gene>
<keyword evidence="5" id="KW-0408">Iron</keyword>
<dbReference type="PANTHER" id="PTHR30468">
    <property type="entry name" value="ALPHA-KETOGLUTARATE-DEPENDENT SULFONATE DIOXYGENASE"/>
    <property type="match status" value="1"/>
</dbReference>
<protein>
    <submittedName>
        <fullName evidence="7">Taurine dioxygenase</fullName>
        <ecNumber evidence="7">1.14.11.17</ecNumber>
    </submittedName>
</protein>
<keyword evidence="4 7" id="KW-0560">Oxidoreductase</keyword>
<dbReference type="EC" id="1.14.11.17" evidence="7"/>
<dbReference type="EMBL" id="JAVDRD010000001">
    <property type="protein sequence ID" value="MDR6509628.1"/>
    <property type="molecule type" value="Genomic_DNA"/>
</dbReference>
<evidence type="ECO:0000259" key="6">
    <source>
        <dbReference type="Pfam" id="PF02668"/>
    </source>
</evidence>
<dbReference type="Gene3D" id="3.60.130.10">
    <property type="entry name" value="Clavaminate synthase-like"/>
    <property type="match status" value="1"/>
</dbReference>
<evidence type="ECO:0000256" key="5">
    <source>
        <dbReference type="ARBA" id="ARBA00023004"/>
    </source>
</evidence>
<dbReference type="InterPro" id="IPR003819">
    <property type="entry name" value="TauD/TfdA-like"/>
</dbReference>
<dbReference type="Proteomes" id="UP001184150">
    <property type="component" value="Unassembled WGS sequence"/>
</dbReference>
<proteinExistence type="inferred from homology"/>
<dbReference type="SUPFAM" id="SSF51197">
    <property type="entry name" value="Clavaminate synthase-like"/>
    <property type="match status" value="1"/>
</dbReference>
<organism evidence="7 8">
    <name type="scientific">Novosphingobium capsulatum</name>
    <dbReference type="NCBI Taxonomy" id="13688"/>
    <lineage>
        <taxon>Bacteria</taxon>
        <taxon>Pseudomonadati</taxon>
        <taxon>Pseudomonadota</taxon>
        <taxon>Alphaproteobacteria</taxon>
        <taxon>Sphingomonadales</taxon>
        <taxon>Sphingomonadaceae</taxon>
        <taxon>Novosphingobium</taxon>
    </lineage>
</organism>
<name>A0ABU1MH10_9SPHN</name>
<evidence type="ECO:0000256" key="1">
    <source>
        <dbReference type="ARBA" id="ARBA00005896"/>
    </source>
</evidence>
<reference evidence="7 8" key="1">
    <citation type="submission" date="2023-07" db="EMBL/GenBank/DDBJ databases">
        <title>Sorghum-associated microbial communities from plants grown in Nebraska, USA.</title>
        <authorList>
            <person name="Schachtman D."/>
        </authorList>
    </citation>
    <scope>NUCLEOTIDE SEQUENCE [LARGE SCALE GENOMIC DNA]</scope>
    <source>
        <strain evidence="7 8">DS1027</strain>
    </source>
</reference>
<dbReference type="RefSeq" id="WP_309804289.1">
    <property type="nucleotide sequence ID" value="NZ_JAVDRD010000001.1"/>
</dbReference>
<comment type="caution">
    <text evidence="7">The sequence shown here is derived from an EMBL/GenBank/DDBJ whole genome shotgun (WGS) entry which is preliminary data.</text>
</comment>
<evidence type="ECO:0000256" key="4">
    <source>
        <dbReference type="ARBA" id="ARBA00023002"/>
    </source>
</evidence>
<sequence length="283" mass="31462">MTLEIRKHGRVGAEILGVDLARPLAEADFTAIRAAFAEHGVVFFRDQQITEEQHIAFARAWGPININRFFAAHPRYPEIALVVKEPEQQHNIGGGWHTDHSYDAEPALGSILVARELPPHGGATAFASMYAAYDALPAALRQEVDGLRAVHSARHVFGSKAAAYEALQDTRRDGRIGNAGAADVLDDPVHPVVLTHPLSGKRALYVNPSFTVRVLGLSDAASADLLARLYHHARRSEFHEDFHWQPGSIAFWDNRATWHYAYNDYHGHRREMHRITIEGVPLG</sequence>
<keyword evidence="8" id="KW-1185">Reference proteome</keyword>
<feature type="domain" description="TauD/TfdA-like" evidence="6">
    <location>
        <begin position="10"/>
        <end position="276"/>
    </location>
</feature>
<evidence type="ECO:0000256" key="2">
    <source>
        <dbReference type="ARBA" id="ARBA00022723"/>
    </source>
</evidence>
<keyword evidence="2" id="KW-0479">Metal-binding</keyword>
<evidence type="ECO:0000256" key="3">
    <source>
        <dbReference type="ARBA" id="ARBA00022964"/>
    </source>
</evidence>
<dbReference type="InterPro" id="IPR042098">
    <property type="entry name" value="TauD-like_sf"/>
</dbReference>
<dbReference type="GO" id="GO:0000908">
    <property type="term" value="F:taurine dioxygenase activity"/>
    <property type="evidence" value="ECO:0007669"/>
    <property type="project" value="UniProtKB-EC"/>
</dbReference>
<dbReference type="InterPro" id="IPR051323">
    <property type="entry name" value="AtsK-like"/>
</dbReference>
<dbReference type="Pfam" id="PF02668">
    <property type="entry name" value="TauD"/>
    <property type="match status" value="1"/>
</dbReference>
<accession>A0ABU1MH10</accession>
<dbReference type="PANTHER" id="PTHR30468:SF1">
    <property type="entry name" value="ALPHA-KETOGLUTARATE-DEPENDENT SULFONATE DIOXYGENASE"/>
    <property type="match status" value="1"/>
</dbReference>
<comment type="similarity">
    <text evidence="1">Belongs to the TfdA dioxygenase family.</text>
</comment>
<evidence type="ECO:0000313" key="7">
    <source>
        <dbReference type="EMBL" id="MDR6509628.1"/>
    </source>
</evidence>
<keyword evidence="3 7" id="KW-0223">Dioxygenase</keyword>